<reference evidence="2 3" key="1">
    <citation type="journal article" date="2019" name="Int. J. Syst. Evol. Microbiol.">
        <title>The Global Catalogue of Microorganisms (GCM) 10K type strain sequencing project: providing services to taxonomists for standard genome sequencing and annotation.</title>
        <authorList>
            <consortium name="The Broad Institute Genomics Platform"/>
            <consortium name="The Broad Institute Genome Sequencing Center for Infectious Disease"/>
            <person name="Wu L."/>
            <person name="Ma J."/>
        </authorList>
    </citation>
    <scope>NUCLEOTIDE SEQUENCE [LARGE SCALE GENOMIC DNA]</scope>
    <source>
        <strain evidence="2 3">JCM 14902</strain>
    </source>
</reference>
<dbReference type="EMBL" id="BAAAOH010000001">
    <property type="protein sequence ID" value="GAA1996590.1"/>
    <property type="molecule type" value="Genomic_DNA"/>
</dbReference>
<dbReference type="Proteomes" id="UP001500326">
    <property type="component" value="Unassembled WGS sequence"/>
</dbReference>
<feature type="signal peptide" evidence="1">
    <location>
        <begin position="1"/>
        <end position="27"/>
    </location>
</feature>
<evidence type="ECO:0000313" key="2">
    <source>
        <dbReference type="EMBL" id="GAA1996590.1"/>
    </source>
</evidence>
<dbReference type="SUPFAM" id="SSF53822">
    <property type="entry name" value="Periplasmic binding protein-like I"/>
    <property type="match status" value="1"/>
</dbReference>
<gene>
    <name evidence="2" type="ORF">GCM10009777_36910</name>
</gene>
<feature type="chain" id="PRO_5046530623" description="Sugar ABC transporter substrate-binding protein" evidence="1">
    <location>
        <begin position="28"/>
        <end position="359"/>
    </location>
</feature>
<evidence type="ECO:0000313" key="3">
    <source>
        <dbReference type="Proteomes" id="UP001500326"/>
    </source>
</evidence>
<evidence type="ECO:0000256" key="1">
    <source>
        <dbReference type="SAM" id="SignalP"/>
    </source>
</evidence>
<name>A0ABN2T1N8_9MICO</name>
<accession>A0ABN2T1N8</accession>
<evidence type="ECO:0008006" key="4">
    <source>
        <dbReference type="Google" id="ProtNLM"/>
    </source>
</evidence>
<protein>
    <recommendedName>
        <fullName evidence="4">Sugar ABC transporter substrate-binding protein</fullName>
    </recommendedName>
</protein>
<keyword evidence="3" id="KW-1185">Reference proteome</keyword>
<proteinExistence type="predicted"/>
<comment type="caution">
    <text evidence="2">The sequence shown here is derived from an EMBL/GenBank/DDBJ whole genome shotgun (WGS) entry which is preliminary data.</text>
</comment>
<organism evidence="2 3">
    <name type="scientific">Microbacterium pumilum</name>
    <dbReference type="NCBI Taxonomy" id="344165"/>
    <lineage>
        <taxon>Bacteria</taxon>
        <taxon>Bacillati</taxon>
        <taxon>Actinomycetota</taxon>
        <taxon>Actinomycetes</taxon>
        <taxon>Micrococcales</taxon>
        <taxon>Microbacteriaceae</taxon>
        <taxon>Microbacterium</taxon>
    </lineage>
</organism>
<keyword evidence="1" id="KW-0732">Signal</keyword>
<sequence>MSTRTRSLTLATVGVGLALALSGCSGGGETSPSGAAAAEDFTLCMGVGGKDAGSMAQGDAAEALAEKNGWKYYELNNNSDGPTANTNVDLFIQHGCSTVMEFNYAGTQEVIQQKLETAGIPGITFDLPQKGMYLVAVDNEGAGKDTGVALGEEAKSMWDCDADLVLLGEQANAGPVNDLRVGGSEDGLLSVCPNIDKSKIVNFEGGNTVDTATTAARDALVSRPEAEKILTLGIGDNTVFAVLQAADQLGRGANTFGWGQGAYLLSGDSTPAGLLGDSVYFFEDYPIAAVDQLVKKIAAGDAPAMADTLEDAAVSISACLTDRQQTLDMPAIDIRLKQLIADGLSSNAYDTFCPSASNG</sequence>
<dbReference type="InterPro" id="IPR028082">
    <property type="entry name" value="Peripla_BP_I"/>
</dbReference>
<dbReference type="Gene3D" id="3.40.50.2300">
    <property type="match status" value="2"/>
</dbReference>
<dbReference type="RefSeq" id="WP_344065794.1">
    <property type="nucleotide sequence ID" value="NZ_BAAAOH010000001.1"/>
</dbReference>
<dbReference type="PROSITE" id="PS51257">
    <property type="entry name" value="PROKAR_LIPOPROTEIN"/>
    <property type="match status" value="1"/>
</dbReference>